<accession>A0A7J5Z317</accession>
<dbReference type="Pfam" id="PF07004">
    <property type="entry name" value="SHIPPO-rpt"/>
    <property type="match status" value="3"/>
</dbReference>
<dbReference type="AlphaFoldDB" id="A0A7J5Z317"/>
<sequence length="247" mass="26730">MLLVMIHLSLRETSSGEALVGTWRPHKPRGPIAALYGSPGASKHDPTKKTAPQFSFGSRHETKTEITPGPSYLIPSNITRVGRDGPPAFSSTAVQRIQKCSRPLDQANTPQKMQESQSSTLLLPILCQEGQRNQQYSNTSCGLLCLIAYQLPLYVAPAAGPASYSLPPVLGNNTVDKSAAPSFSLYGRNKHGNFHEDLRKTPGPAAYKVVDPSIYREKPPQISMIGRNFPPGVSTKTPGPGAHYPEM</sequence>
<comment type="caution">
    <text evidence="2">The sequence shown here is derived from an EMBL/GenBank/DDBJ whole genome shotgun (WGS) entry which is preliminary data.</text>
</comment>
<protein>
    <submittedName>
        <fullName evidence="2">Uncharacterized protein</fullName>
    </submittedName>
</protein>
<dbReference type="EMBL" id="JAAKFY010000007">
    <property type="protein sequence ID" value="KAF3854718.1"/>
    <property type="molecule type" value="Genomic_DNA"/>
</dbReference>
<name>A0A7J5Z317_DISMA</name>
<dbReference type="Proteomes" id="UP000518266">
    <property type="component" value="Unassembled WGS sequence"/>
</dbReference>
<dbReference type="GO" id="GO:0005856">
    <property type="term" value="C:cytoskeleton"/>
    <property type="evidence" value="ECO:0007669"/>
    <property type="project" value="TreeGrafter"/>
</dbReference>
<proteinExistence type="predicted"/>
<dbReference type="OrthoDB" id="429991at2759"/>
<evidence type="ECO:0000313" key="3">
    <source>
        <dbReference type="Proteomes" id="UP000518266"/>
    </source>
</evidence>
<keyword evidence="3" id="KW-1185">Reference proteome</keyword>
<evidence type="ECO:0000256" key="1">
    <source>
        <dbReference type="SAM" id="MobiDB-lite"/>
    </source>
</evidence>
<organism evidence="2 3">
    <name type="scientific">Dissostichus mawsoni</name>
    <name type="common">Antarctic cod</name>
    <dbReference type="NCBI Taxonomy" id="36200"/>
    <lineage>
        <taxon>Eukaryota</taxon>
        <taxon>Metazoa</taxon>
        <taxon>Chordata</taxon>
        <taxon>Craniata</taxon>
        <taxon>Vertebrata</taxon>
        <taxon>Euteleostomi</taxon>
        <taxon>Actinopterygii</taxon>
        <taxon>Neopterygii</taxon>
        <taxon>Teleostei</taxon>
        <taxon>Neoteleostei</taxon>
        <taxon>Acanthomorphata</taxon>
        <taxon>Eupercaria</taxon>
        <taxon>Perciformes</taxon>
        <taxon>Notothenioidei</taxon>
        <taxon>Nototheniidae</taxon>
        <taxon>Dissostichus</taxon>
    </lineage>
</organism>
<evidence type="ECO:0000313" key="2">
    <source>
        <dbReference type="EMBL" id="KAF3854718.1"/>
    </source>
</evidence>
<reference evidence="2 3" key="1">
    <citation type="submission" date="2020-03" db="EMBL/GenBank/DDBJ databases">
        <title>Dissostichus mawsoni Genome sequencing and assembly.</title>
        <authorList>
            <person name="Park H."/>
        </authorList>
    </citation>
    <scope>NUCLEOTIDE SEQUENCE [LARGE SCALE GENOMIC DNA]</scope>
    <source>
        <strain evidence="2">DM0001</strain>
        <tissue evidence="2">Muscle</tissue>
    </source>
</reference>
<feature type="non-terminal residue" evidence="2">
    <location>
        <position position="1"/>
    </location>
</feature>
<dbReference type="InterPro" id="IPR010736">
    <property type="entry name" value="SHIPPO-rpt"/>
</dbReference>
<gene>
    <name evidence="2" type="ORF">F7725_022773</name>
</gene>
<dbReference type="InterPro" id="IPR051291">
    <property type="entry name" value="CIMAP"/>
</dbReference>
<feature type="region of interest" description="Disordered" evidence="1">
    <location>
        <begin position="225"/>
        <end position="247"/>
    </location>
</feature>
<feature type="region of interest" description="Disordered" evidence="1">
    <location>
        <begin position="37"/>
        <end position="66"/>
    </location>
</feature>
<dbReference type="PANTHER" id="PTHR21580:SF28">
    <property type="entry name" value="BOREALIN N-TERMINAL DOMAIN-CONTAINING PROTEIN-RELATED"/>
    <property type="match status" value="1"/>
</dbReference>
<dbReference type="PANTHER" id="PTHR21580">
    <property type="entry name" value="SHIPPO-1-RELATED"/>
    <property type="match status" value="1"/>
</dbReference>